<dbReference type="PANTHER" id="PTHR43818">
    <property type="entry name" value="BCDNA.GH03377"/>
    <property type="match status" value="1"/>
</dbReference>
<dbReference type="EMBL" id="CP001841">
    <property type="protein sequence ID" value="AEF81986.1"/>
    <property type="molecule type" value="Genomic_DNA"/>
</dbReference>
<reference evidence="4 5" key="2">
    <citation type="journal article" date="2011" name="ISME J.">
        <title>RNA-seq reveals cooperative metabolic interactions between two termite-gut spirochete species in co-culture.</title>
        <authorList>
            <person name="Rosenthal A.Z."/>
            <person name="Matson E.G."/>
            <person name="Eldar A."/>
            <person name="Leadbetter J.R."/>
        </authorList>
    </citation>
    <scope>NUCLEOTIDE SEQUENCE [LARGE SCALE GENOMIC DNA]</scope>
    <source>
        <strain evidence="5">ATCC BAA-888 / DSM 13862 / ZAS-9</strain>
    </source>
</reference>
<dbReference type="InterPro" id="IPR050463">
    <property type="entry name" value="Gfo/Idh/MocA_oxidrdct_glycsds"/>
</dbReference>
<evidence type="ECO:0000313" key="5">
    <source>
        <dbReference type="Proteomes" id="UP000009222"/>
    </source>
</evidence>
<dbReference type="HOGENOM" id="CLU_023194_6_0_12"/>
<dbReference type="Pfam" id="PF22725">
    <property type="entry name" value="GFO_IDH_MocA_C3"/>
    <property type="match status" value="1"/>
</dbReference>
<dbReference type="SUPFAM" id="SSF51735">
    <property type="entry name" value="NAD(P)-binding Rossmann-fold domains"/>
    <property type="match status" value="1"/>
</dbReference>
<dbReference type="SUPFAM" id="SSF55347">
    <property type="entry name" value="Glyceraldehyde-3-phosphate dehydrogenase-like, C-terminal domain"/>
    <property type="match status" value="1"/>
</dbReference>
<accession>F5Y962</accession>
<dbReference type="PANTHER" id="PTHR43818:SF11">
    <property type="entry name" value="BCDNA.GH03377"/>
    <property type="match status" value="1"/>
</dbReference>
<gene>
    <name evidence="4" type="ordered locus">TREAZ_3258</name>
</gene>
<evidence type="ECO:0000256" key="1">
    <source>
        <dbReference type="ARBA" id="ARBA00023002"/>
    </source>
</evidence>
<dbReference type="Pfam" id="PF01408">
    <property type="entry name" value="GFO_IDH_MocA"/>
    <property type="match status" value="1"/>
</dbReference>
<proteinExistence type="predicted"/>
<dbReference type="OrthoDB" id="9815825at2"/>
<dbReference type="Gene3D" id="3.40.50.720">
    <property type="entry name" value="NAD(P)-binding Rossmann-like Domain"/>
    <property type="match status" value="1"/>
</dbReference>
<dbReference type="RefSeq" id="WP_015712304.1">
    <property type="nucleotide sequence ID" value="NC_015577.1"/>
</dbReference>
<dbReference type="InParanoid" id="F5Y962"/>
<evidence type="ECO:0000259" key="2">
    <source>
        <dbReference type="Pfam" id="PF01408"/>
    </source>
</evidence>
<feature type="domain" description="Gfo/Idh/MocA-like oxidoreductase N-terminal" evidence="2">
    <location>
        <begin position="5"/>
        <end position="122"/>
    </location>
</feature>
<organism evidence="4 5">
    <name type="scientific">Leadbettera azotonutricia (strain ATCC BAA-888 / DSM 13862 / ZAS-9)</name>
    <name type="common">Treponema azotonutricium</name>
    <dbReference type="NCBI Taxonomy" id="545695"/>
    <lineage>
        <taxon>Bacteria</taxon>
        <taxon>Pseudomonadati</taxon>
        <taxon>Spirochaetota</taxon>
        <taxon>Spirochaetia</taxon>
        <taxon>Spirochaetales</taxon>
        <taxon>Breznakiellaceae</taxon>
        <taxon>Leadbettera</taxon>
    </lineage>
</organism>
<name>F5Y962_LEAAZ</name>
<dbReference type="GO" id="GO:0000166">
    <property type="term" value="F:nucleotide binding"/>
    <property type="evidence" value="ECO:0007669"/>
    <property type="project" value="InterPro"/>
</dbReference>
<keyword evidence="5" id="KW-1185">Reference proteome</keyword>
<dbReference type="InterPro" id="IPR055170">
    <property type="entry name" value="GFO_IDH_MocA-like_dom"/>
</dbReference>
<dbReference type="Gene3D" id="3.30.360.10">
    <property type="entry name" value="Dihydrodipicolinate Reductase, domain 2"/>
    <property type="match status" value="1"/>
</dbReference>
<evidence type="ECO:0000313" key="4">
    <source>
        <dbReference type="EMBL" id="AEF81986.1"/>
    </source>
</evidence>
<dbReference type="GO" id="GO:0016491">
    <property type="term" value="F:oxidoreductase activity"/>
    <property type="evidence" value="ECO:0007669"/>
    <property type="project" value="UniProtKB-KW"/>
</dbReference>
<dbReference type="InterPro" id="IPR000683">
    <property type="entry name" value="Gfo/Idh/MocA-like_OxRdtase_N"/>
</dbReference>
<feature type="domain" description="GFO/IDH/MocA-like oxidoreductase" evidence="3">
    <location>
        <begin position="134"/>
        <end position="269"/>
    </location>
</feature>
<dbReference type="AlphaFoldDB" id="F5Y962"/>
<protein>
    <submittedName>
        <fullName evidence="4">Oxidoreductase domain protein</fullName>
    </submittedName>
</protein>
<dbReference type="STRING" id="545695.TREAZ_3258"/>
<reference evidence="5" key="1">
    <citation type="submission" date="2009-12" db="EMBL/GenBank/DDBJ databases">
        <title>Complete sequence of Treponema azotonutricium strain ZAS-9.</title>
        <authorList>
            <person name="Tetu S.G."/>
            <person name="Matson E."/>
            <person name="Ren Q."/>
            <person name="Seshadri R."/>
            <person name="Elbourne L."/>
            <person name="Hassan K.A."/>
            <person name="Durkin A."/>
            <person name="Radune D."/>
            <person name="Mohamoud Y."/>
            <person name="Shay R."/>
            <person name="Jin S."/>
            <person name="Zhang X."/>
            <person name="Lucey K."/>
            <person name="Ballor N.R."/>
            <person name="Ottesen E."/>
            <person name="Rosenthal R."/>
            <person name="Allen A."/>
            <person name="Leadbetter J.R."/>
            <person name="Paulsen I.T."/>
        </authorList>
    </citation>
    <scope>NUCLEOTIDE SEQUENCE [LARGE SCALE GENOMIC DNA]</scope>
    <source>
        <strain evidence="5">ATCC BAA-888 / DSM 13862 / ZAS-9</strain>
    </source>
</reference>
<keyword evidence="1" id="KW-0560">Oxidoreductase</keyword>
<dbReference type="KEGG" id="taz:TREAZ_3258"/>
<dbReference type="Proteomes" id="UP000009222">
    <property type="component" value="Chromosome"/>
</dbReference>
<evidence type="ECO:0000259" key="3">
    <source>
        <dbReference type="Pfam" id="PF22725"/>
    </source>
</evidence>
<sequence>MALQRIGVVGCGNISGIYFKNLTGNGIFSKRVQVTGLTDLIPERAEKASKEYGIPYIKKTEDLINSPDVDIILNITEPYNHYGVAIQAVKAGKHLYTEKPLCAERGEAQEVLKVAAEKKLKVGGAPDTFLGAGIQTCRKLIDDGWIGRPVAAVAFMVNHGHEHWHPGPEFYYKKAGGPMFDMAGYYLHTLINLIGPITRVSGTARKTFETRTITSEPLNGKVINVDVPTHIAGTLDFANGAVASLIMTFDVFSHTLPNIEIYGSEGTLRVPDPNTFGGPVFVKRFRDENWSEIPLLKPYPDNSRGLGITDLAESITEGRPHRVSAELAYHALDVMHGIHDASATGKYYEVKSTCERPEPLIK</sequence>
<dbReference type="eggNOG" id="COG0673">
    <property type="taxonomic scope" value="Bacteria"/>
</dbReference>
<dbReference type="InterPro" id="IPR036291">
    <property type="entry name" value="NAD(P)-bd_dom_sf"/>
</dbReference>